<organism evidence="3 4">
    <name type="scientific">Streptomyces johnsoniae</name>
    <dbReference type="NCBI Taxonomy" id="3075532"/>
    <lineage>
        <taxon>Bacteria</taxon>
        <taxon>Bacillati</taxon>
        <taxon>Actinomycetota</taxon>
        <taxon>Actinomycetes</taxon>
        <taxon>Kitasatosporales</taxon>
        <taxon>Streptomycetaceae</taxon>
        <taxon>Streptomyces</taxon>
    </lineage>
</organism>
<name>A0ABU2S816_9ACTN</name>
<evidence type="ECO:0000313" key="3">
    <source>
        <dbReference type="EMBL" id="MDT0443984.1"/>
    </source>
</evidence>
<dbReference type="InterPro" id="IPR036457">
    <property type="entry name" value="PPM-type-like_dom_sf"/>
</dbReference>
<dbReference type="Gene3D" id="3.60.40.10">
    <property type="entry name" value="PPM-type phosphatase domain"/>
    <property type="match status" value="1"/>
</dbReference>
<proteinExistence type="predicted"/>
<feature type="compositionally biased region" description="Basic and acidic residues" evidence="1">
    <location>
        <begin position="283"/>
        <end position="297"/>
    </location>
</feature>
<accession>A0ABU2S816</accession>
<evidence type="ECO:0000256" key="1">
    <source>
        <dbReference type="SAM" id="MobiDB-lite"/>
    </source>
</evidence>
<feature type="domain" description="PPM-type phosphatase" evidence="2">
    <location>
        <begin position="33"/>
        <end position="260"/>
    </location>
</feature>
<dbReference type="RefSeq" id="WP_311618275.1">
    <property type="nucleotide sequence ID" value="NZ_JAVREV010000007.1"/>
</dbReference>
<dbReference type="SUPFAM" id="SSF81606">
    <property type="entry name" value="PP2C-like"/>
    <property type="match status" value="1"/>
</dbReference>
<evidence type="ECO:0000313" key="4">
    <source>
        <dbReference type="Proteomes" id="UP001183615"/>
    </source>
</evidence>
<dbReference type="Proteomes" id="UP001183615">
    <property type="component" value="Unassembled WGS sequence"/>
</dbReference>
<feature type="region of interest" description="Disordered" evidence="1">
    <location>
        <begin position="277"/>
        <end position="297"/>
    </location>
</feature>
<dbReference type="Pfam" id="PF13672">
    <property type="entry name" value="PP2C_2"/>
    <property type="match status" value="1"/>
</dbReference>
<sequence>MSDAHAATGPHLAGSAHAAFRLLGQDVTGRGKEYSQDSHLAFLAADGGAAVLAVADGHGAAAHFRSDLGARWAAEEFAACARRFVAGALCGEKSPGWPVRREMARDLPRRLVHGWRLRVARHEASAPAHGRAGQAPAFDAYGSTLLGVVLTRELLVCWQLGDGDITLVWNEGPPEAPLYAGQDLGDETESLCQPEAWLRARMHWRPLTGKGPPPAVLLSTDGLSKSFEDHDGFLGFARGVRDRVESEGRAQVQDKLADWLGHAAAHSGDDTTLVGAIPVPLERTPERTTERTAERPE</sequence>
<evidence type="ECO:0000259" key="2">
    <source>
        <dbReference type="Pfam" id="PF13672"/>
    </source>
</evidence>
<reference evidence="4" key="1">
    <citation type="submission" date="2023-07" db="EMBL/GenBank/DDBJ databases">
        <title>30 novel species of actinomycetes from the DSMZ collection.</title>
        <authorList>
            <person name="Nouioui I."/>
        </authorList>
    </citation>
    <scope>NUCLEOTIDE SEQUENCE [LARGE SCALE GENOMIC DNA]</scope>
    <source>
        <strain evidence="4">DSM 41886</strain>
    </source>
</reference>
<protein>
    <submittedName>
        <fullName evidence="3">Protein phosphatase 2C domain-containing protein</fullName>
    </submittedName>
</protein>
<comment type="caution">
    <text evidence="3">The sequence shown here is derived from an EMBL/GenBank/DDBJ whole genome shotgun (WGS) entry which is preliminary data.</text>
</comment>
<dbReference type="EMBL" id="JAVREV010000007">
    <property type="protein sequence ID" value="MDT0443984.1"/>
    <property type="molecule type" value="Genomic_DNA"/>
</dbReference>
<dbReference type="InterPro" id="IPR001932">
    <property type="entry name" value="PPM-type_phosphatase-like_dom"/>
</dbReference>
<keyword evidence="4" id="KW-1185">Reference proteome</keyword>
<gene>
    <name evidence="3" type="ORF">RM779_15480</name>
</gene>